<dbReference type="Gene3D" id="3.20.20.70">
    <property type="entry name" value="Aldolase class I"/>
    <property type="match status" value="1"/>
</dbReference>
<organism evidence="6 7">
    <name type="scientific">Dehalogenimonas etheniformans</name>
    <dbReference type="NCBI Taxonomy" id="1536648"/>
    <lineage>
        <taxon>Bacteria</taxon>
        <taxon>Bacillati</taxon>
        <taxon>Chloroflexota</taxon>
        <taxon>Dehalococcoidia</taxon>
        <taxon>Dehalococcoidales</taxon>
        <taxon>Dehalococcoidaceae</taxon>
        <taxon>Dehalogenimonas</taxon>
    </lineage>
</organism>
<keyword evidence="3" id="KW-0408">Iron</keyword>
<sequence length="242" mass="27507">MDFLTLFLSLRCTHACAHCIFGCSLNHGNHMPWDVFQQSMAISQKSGINKLNFFGGEPLLNPSFFKMTESALENGFSLIVTTNCRPLEDIVTMARFLELTEKYKERLVIITARDKFHLKFYNPLAVVNLLRRQGYSVMVDDYSDRTIALTEFNIRNRGLEGLDPGYSCCKGEWTDFLGILLDGSWTLCPPSIKPFGSVFSEGLDEMVEFKKGLAFNSSGGCTVCLKDFERFKDEFKRLQKPV</sequence>
<evidence type="ECO:0000313" key="6">
    <source>
        <dbReference type="EMBL" id="PPD57755.1"/>
    </source>
</evidence>
<evidence type="ECO:0000256" key="4">
    <source>
        <dbReference type="ARBA" id="ARBA00023014"/>
    </source>
</evidence>
<dbReference type="GO" id="GO:0051536">
    <property type="term" value="F:iron-sulfur cluster binding"/>
    <property type="evidence" value="ECO:0007669"/>
    <property type="project" value="UniProtKB-KW"/>
</dbReference>
<keyword evidence="4" id="KW-0411">Iron-sulfur</keyword>
<dbReference type="Pfam" id="PF04055">
    <property type="entry name" value="Radical_SAM"/>
    <property type="match status" value="1"/>
</dbReference>
<protein>
    <submittedName>
        <fullName evidence="6">Radical SAM protein</fullName>
    </submittedName>
</protein>
<name>A0A2P5P645_9CHLR</name>
<reference evidence="6 7" key="1">
    <citation type="journal article" date="2017" name="ISME J.">
        <title>Grape pomace compost harbors organohalide-respiring Dehalogenimonas species with novel reductive dehalogenase genes.</title>
        <authorList>
            <person name="Yang Y."/>
            <person name="Higgins S.A."/>
            <person name="Yan J."/>
            <person name="Simsir B."/>
            <person name="Chourey K."/>
            <person name="Iyer R."/>
            <person name="Hettich R.L."/>
            <person name="Baldwin B."/>
            <person name="Ogles D.M."/>
            <person name="Loffler F.E."/>
        </authorList>
    </citation>
    <scope>NUCLEOTIDE SEQUENCE [LARGE SCALE GENOMIC DNA]</scope>
    <source>
        <strain evidence="6 7">GP</strain>
    </source>
</reference>
<proteinExistence type="predicted"/>
<gene>
    <name evidence="6" type="ORF">JP09_008450</name>
</gene>
<keyword evidence="7" id="KW-1185">Reference proteome</keyword>
<dbReference type="GO" id="GO:0046872">
    <property type="term" value="F:metal ion binding"/>
    <property type="evidence" value="ECO:0007669"/>
    <property type="project" value="UniProtKB-KW"/>
</dbReference>
<dbReference type="InterPro" id="IPR058240">
    <property type="entry name" value="rSAM_sf"/>
</dbReference>
<dbReference type="SUPFAM" id="SSF102114">
    <property type="entry name" value="Radical SAM enzymes"/>
    <property type="match status" value="1"/>
</dbReference>
<dbReference type="SFLD" id="SFLDS00029">
    <property type="entry name" value="Radical_SAM"/>
    <property type="match status" value="1"/>
</dbReference>
<dbReference type="PANTHER" id="PTHR11228">
    <property type="entry name" value="RADICAL SAM DOMAIN PROTEIN"/>
    <property type="match status" value="1"/>
</dbReference>
<dbReference type="AlphaFoldDB" id="A0A2P5P645"/>
<evidence type="ECO:0000259" key="5">
    <source>
        <dbReference type="Pfam" id="PF04055"/>
    </source>
</evidence>
<evidence type="ECO:0000256" key="2">
    <source>
        <dbReference type="ARBA" id="ARBA00022723"/>
    </source>
</evidence>
<feature type="domain" description="Radical SAM core" evidence="5">
    <location>
        <begin position="9"/>
        <end position="91"/>
    </location>
</feature>
<accession>A0A2P5P645</accession>
<keyword evidence="2" id="KW-0479">Metal-binding</keyword>
<dbReference type="PANTHER" id="PTHR11228:SF7">
    <property type="entry name" value="PQQA PEPTIDE CYCLASE"/>
    <property type="match status" value="1"/>
</dbReference>
<dbReference type="RefSeq" id="WP_102330766.1">
    <property type="nucleotide sequence ID" value="NZ_CP058566.2"/>
</dbReference>
<dbReference type="EMBL" id="JQAN02000011">
    <property type="protein sequence ID" value="PPD57755.1"/>
    <property type="molecule type" value="Genomic_DNA"/>
</dbReference>
<evidence type="ECO:0000256" key="3">
    <source>
        <dbReference type="ARBA" id="ARBA00023004"/>
    </source>
</evidence>
<dbReference type="OrthoDB" id="9810775at2"/>
<dbReference type="Proteomes" id="UP000235653">
    <property type="component" value="Unassembled WGS sequence"/>
</dbReference>
<keyword evidence="1" id="KW-0949">S-adenosyl-L-methionine</keyword>
<dbReference type="InterPro" id="IPR050377">
    <property type="entry name" value="Radical_SAM_PqqE_MftC-like"/>
</dbReference>
<dbReference type="InterPro" id="IPR013785">
    <property type="entry name" value="Aldolase_TIM"/>
</dbReference>
<dbReference type="InterPro" id="IPR007197">
    <property type="entry name" value="rSAM"/>
</dbReference>
<evidence type="ECO:0000256" key="1">
    <source>
        <dbReference type="ARBA" id="ARBA00022691"/>
    </source>
</evidence>
<dbReference type="GO" id="GO:0003824">
    <property type="term" value="F:catalytic activity"/>
    <property type="evidence" value="ECO:0007669"/>
    <property type="project" value="InterPro"/>
</dbReference>
<comment type="caution">
    <text evidence="6">The sequence shown here is derived from an EMBL/GenBank/DDBJ whole genome shotgun (WGS) entry which is preliminary data.</text>
</comment>
<evidence type="ECO:0000313" key="7">
    <source>
        <dbReference type="Proteomes" id="UP000235653"/>
    </source>
</evidence>